<accession>A0ABQ9J4I8</accession>
<feature type="compositionally biased region" description="Basic and acidic residues" evidence="1">
    <location>
        <begin position="196"/>
        <end position="213"/>
    </location>
</feature>
<comment type="caution">
    <text evidence="2">The sequence shown here is derived from an EMBL/GenBank/DDBJ whole genome shotgun (WGS) entry which is preliminary data.</text>
</comment>
<gene>
    <name evidence="2" type="ORF">NQ317_009019</name>
</gene>
<keyword evidence="3" id="KW-1185">Reference proteome</keyword>
<feature type="region of interest" description="Disordered" evidence="1">
    <location>
        <begin position="25"/>
        <end position="69"/>
    </location>
</feature>
<feature type="compositionally biased region" description="Basic and acidic residues" evidence="1">
    <location>
        <begin position="280"/>
        <end position="313"/>
    </location>
</feature>
<feature type="compositionally biased region" description="Basic and acidic residues" evidence="1">
    <location>
        <begin position="326"/>
        <end position="360"/>
    </location>
</feature>
<evidence type="ECO:0000256" key="1">
    <source>
        <dbReference type="SAM" id="MobiDB-lite"/>
    </source>
</evidence>
<feature type="compositionally biased region" description="Basic and acidic residues" evidence="1">
    <location>
        <begin position="416"/>
        <end position="444"/>
    </location>
</feature>
<feature type="compositionally biased region" description="Basic and acidic residues" evidence="1">
    <location>
        <begin position="249"/>
        <end position="273"/>
    </location>
</feature>
<evidence type="ECO:0000313" key="2">
    <source>
        <dbReference type="EMBL" id="KAJ8972962.1"/>
    </source>
</evidence>
<reference evidence="2" key="1">
    <citation type="journal article" date="2023" name="Insect Mol. Biol.">
        <title>Genome sequencing provides insights into the evolution of gene families encoding plant cell wall-degrading enzymes in longhorned beetles.</title>
        <authorList>
            <person name="Shin N.R."/>
            <person name="Okamura Y."/>
            <person name="Kirsch R."/>
            <person name="Pauchet Y."/>
        </authorList>
    </citation>
    <scope>NUCLEOTIDE SEQUENCE</scope>
    <source>
        <strain evidence="2">MMC_N1</strain>
    </source>
</reference>
<proteinExistence type="predicted"/>
<dbReference type="Proteomes" id="UP001162164">
    <property type="component" value="Unassembled WGS sequence"/>
</dbReference>
<feature type="region of interest" description="Disordered" evidence="1">
    <location>
        <begin position="249"/>
        <end position="444"/>
    </location>
</feature>
<feature type="region of interest" description="Disordered" evidence="1">
    <location>
        <begin position="126"/>
        <end position="156"/>
    </location>
</feature>
<name>A0ABQ9J4I8_9CUCU</name>
<feature type="compositionally biased region" description="Polar residues" evidence="1">
    <location>
        <begin position="314"/>
        <end position="325"/>
    </location>
</feature>
<evidence type="ECO:0000313" key="3">
    <source>
        <dbReference type="Proteomes" id="UP001162164"/>
    </source>
</evidence>
<protein>
    <submittedName>
        <fullName evidence="2">Uncharacterized protein</fullName>
    </submittedName>
</protein>
<sequence length="591" mass="72162">MDECQMIDEDWNGDPAETTLYLMHQPTQMTLPRPSMDKSPEPAQRFSRYAEPNSPKYDDDYQQNKNLREETNKYLQKPISKYADNKYLERQKSLEREKHTAREWNFQRQKSFSHLERDRFSKNIEKNDKFHDDHSERYYSHENREKAERYPESDRFEKYADNSRKYGKGEFSTKRVEKEKPVKYFDDDGFDENIRYRSRSTEFDRERPQRYSYDEEEFYDEKQRQYKEYPVPKLRQKYPTEEVVMYYKEESPKRQSRYIPDDPRYYTEPEAKPRAATKSSNDKFEKIYSRSERSRGWVETEEVPVRSYEDSNVSRKNPQLRQRSPSPEDIKAPKDRFKDAKEKFLLMEKERLENERRRPEPPISPINLKEKQLFVKRNGNMGHSKESSRSSYDERYYDGHRNRTEETRPKPAPRQLSEEVRYRDNDRNMRDRERETDRDRYRHTDKFDPKRRSMFSLIEEEHRKNSNEIAKELKRRSYMENSHYDDESDRYERERDIRERHFQELPESERFLDGFSKSSIDMDKVSDMKYDQKFIKNQKMIKSSAGYRHSYAEPKFRVEKTGKKHFSDMLHRTNSSVSNNGRVGIASLHPY</sequence>
<organism evidence="2 3">
    <name type="scientific">Molorchus minor</name>
    <dbReference type="NCBI Taxonomy" id="1323400"/>
    <lineage>
        <taxon>Eukaryota</taxon>
        <taxon>Metazoa</taxon>
        <taxon>Ecdysozoa</taxon>
        <taxon>Arthropoda</taxon>
        <taxon>Hexapoda</taxon>
        <taxon>Insecta</taxon>
        <taxon>Pterygota</taxon>
        <taxon>Neoptera</taxon>
        <taxon>Endopterygota</taxon>
        <taxon>Coleoptera</taxon>
        <taxon>Polyphaga</taxon>
        <taxon>Cucujiformia</taxon>
        <taxon>Chrysomeloidea</taxon>
        <taxon>Cerambycidae</taxon>
        <taxon>Lamiinae</taxon>
        <taxon>Monochamini</taxon>
        <taxon>Molorchus</taxon>
    </lineage>
</organism>
<dbReference type="EMBL" id="JAPWTJ010001266">
    <property type="protein sequence ID" value="KAJ8972962.1"/>
    <property type="molecule type" value="Genomic_DNA"/>
</dbReference>
<feature type="compositionally biased region" description="Basic and acidic residues" evidence="1">
    <location>
        <begin position="383"/>
        <end position="409"/>
    </location>
</feature>
<feature type="region of interest" description="Disordered" evidence="1">
    <location>
        <begin position="196"/>
        <end position="233"/>
    </location>
</feature>